<evidence type="ECO:0000256" key="1">
    <source>
        <dbReference type="ARBA" id="ARBA00022679"/>
    </source>
</evidence>
<reference evidence="4 5" key="1">
    <citation type="journal article" date="2019" name="Syst. Appl. Microbiol.">
        <title>Microvirga tunisiensis sp. nov., a root nodule symbiotic bacterium isolated from Lupinus micranthus and L. luteus grown in Northern Tunisia.</title>
        <authorList>
            <person name="Msaddak A."/>
            <person name="Rejili M."/>
            <person name="Duran D."/>
            <person name="Mars M."/>
            <person name="Palacios J.M."/>
            <person name="Ruiz-Argueso T."/>
            <person name="Rey L."/>
            <person name="Imperial J."/>
        </authorList>
    </citation>
    <scope>NUCLEOTIDE SEQUENCE [LARGE SCALE GENOMIC DNA]</scope>
    <source>
        <strain evidence="4 5">Lmie10</strain>
    </source>
</reference>
<dbReference type="InterPro" id="IPR011611">
    <property type="entry name" value="PfkB_dom"/>
</dbReference>
<dbReference type="SUPFAM" id="SSF53613">
    <property type="entry name" value="Ribokinase-like"/>
    <property type="match status" value="1"/>
</dbReference>
<proteinExistence type="predicted"/>
<dbReference type="OrthoDB" id="9806249at2"/>
<dbReference type="InterPro" id="IPR029056">
    <property type="entry name" value="Ribokinase-like"/>
</dbReference>
<gene>
    <name evidence="4" type="ORF">FS320_20850</name>
</gene>
<dbReference type="PROSITE" id="PS00583">
    <property type="entry name" value="PFKB_KINASES_1"/>
    <property type="match status" value="1"/>
</dbReference>
<evidence type="ECO:0000259" key="3">
    <source>
        <dbReference type="Pfam" id="PF00294"/>
    </source>
</evidence>
<name>A0A5N7MLQ5_9HYPH</name>
<evidence type="ECO:0000313" key="5">
    <source>
        <dbReference type="Proteomes" id="UP000403266"/>
    </source>
</evidence>
<keyword evidence="2 4" id="KW-0418">Kinase</keyword>
<feature type="domain" description="Carbohydrate kinase PfkB" evidence="3">
    <location>
        <begin position="39"/>
        <end position="320"/>
    </location>
</feature>
<protein>
    <submittedName>
        <fullName evidence="4">Carbohydrate kinase</fullName>
    </submittedName>
</protein>
<dbReference type="PANTHER" id="PTHR10584:SF166">
    <property type="entry name" value="RIBOKINASE"/>
    <property type="match status" value="1"/>
</dbReference>
<dbReference type="AlphaFoldDB" id="A0A5N7MLQ5"/>
<evidence type="ECO:0000313" key="4">
    <source>
        <dbReference type="EMBL" id="MPR27560.1"/>
    </source>
</evidence>
<organism evidence="4 5">
    <name type="scientific">Microvirga tunisiensis</name>
    <dbReference type="NCBI Taxonomy" id="2108360"/>
    <lineage>
        <taxon>Bacteria</taxon>
        <taxon>Pseudomonadati</taxon>
        <taxon>Pseudomonadota</taxon>
        <taxon>Alphaproteobacteria</taxon>
        <taxon>Hyphomicrobiales</taxon>
        <taxon>Methylobacteriaceae</taxon>
        <taxon>Microvirga</taxon>
    </lineage>
</organism>
<dbReference type="Proteomes" id="UP000403266">
    <property type="component" value="Unassembled WGS sequence"/>
</dbReference>
<dbReference type="PANTHER" id="PTHR10584">
    <property type="entry name" value="SUGAR KINASE"/>
    <property type="match status" value="1"/>
</dbReference>
<accession>A0A5N7MLQ5</accession>
<comment type="caution">
    <text evidence="4">The sequence shown here is derived from an EMBL/GenBank/DDBJ whole genome shotgun (WGS) entry which is preliminary data.</text>
</comment>
<dbReference type="GO" id="GO:0016301">
    <property type="term" value="F:kinase activity"/>
    <property type="evidence" value="ECO:0007669"/>
    <property type="project" value="UniProtKB-KW"/>
</dbReference>
<dbReference type="InterPro" id="IPR002173">
    <property type="entry name" value="Carboh/pur_kinase_PfkB_CS"/>
</dbReference>
<dbReference type="EMBL" id="VOSK01000095">
    <property type="protein sequence ID" value="MPR27560.1"/>
    <property type="molecule type" value="Genomic_DNA"/>
</dbReference>
<keyword evidence="5" id="KW-1185">Reference proteome</keyword>
<dbReference type="Gene3D" id="3.40.1190.20">
    <property type="match status" value="1"/>
</dbReference>
<sequence length="349" mass="36681">MGARRCAPAHCGMAGLSAYRLHSDTVEGWVCNMEPETSRVVCIGGAAVDRKYRALATVRPGTSNPVTSERSFGGVARNVAENIARLGTRVSLVSIVGADDNGLALVSDLERLGIDTRHVTLSDAHATAEYVAVLQPDGELAVGLANMAIFDEITPALLRGIRPELGSAWIFADCNLPSETLHDLIGLARRQAFMLAFDAVSTPKVMRLPRDLTGVGMFFLNLDEARTYLDRPEVSPQAAAEALLARGAEQVVLTLGDKGLVAADSFGIATIAAFKAEIVDATGAGDALIAATLVAMLKDASLVEAATLGTVAATLTVESPVSVRPDLSLALLEATSSLRADQIFKRELS</sequence>
<dbReference type="Pfam" id="PF00294">
    <property type="entry name" value="PfkB"/>
    <property type="match status" value="1"/>
</dbReference>
<keyword evidence="1" id="KW-0808">Transferase</keyword>
<dbReference type="CDD" id="cd01941">
    <property type="entry name" value="YeiC_kinase_like"/>
    <property type="match status" value="1"/>
</dbReference>
<evidence type="ECO:0000256" key="2">
    <source>
        <dbReference type="ARBA" id="ARBA00022777"/>
    </source>
</evidence>
<dbReference type="RefSeq" id="WP_152713880.1">
    <property type="nucleotide sequence ID" value="NZ_VOSJ01000095.1"/>
</dbReference>